<gene>
    <name evidence="1" type="ORF">PGLA1383_LOCUS4254</name>
</gene>
<evidence type="ECO:0000313" key="1">
    <source>
        <dbReference type="EMBL" id="CAE8585344.1"/>
    </source>
</evidence>
<accession>A0A813DEV8</accession>
<keyword evidence="2" id="KW-1185">Reference proteome</keyword>
<reference evidence="1" key="1">
    <citation type="submission" date="2021-02" db="EMBL/GenBank/DDBJ databases">
        <authorList>
            <person name="Dougan E. K."/>
            <person name="Rhodes N."/>
            <person name="Thang M."/>
            <person name="Chan C."/>
        </authorList>
    </citation>
    <scope>NUCLEOTIDE SEQUENCE</scope>
</reference>
<comment type="caution">
    <text evidence="1">The sequence shown here is derived from an EMBL/GenBank/DDBJ whole genome shotgun (WGS) entry which is preliminary data.</text>
</comment>
<dbReference type="EMBL" id="CAJNNV010001581">
    <property type="protein sequence ID" value="CAE8585344.1"/>
    <property type="molecule type" value="Genomic_DNA"/>
</dbReference>
<protein>
    <submittedName>
        <fullName evidence="1">Uncharacterized protein</fullName>
    </submittedName>
</protein>
<organism evidence="1 2">
    <name type="scientific">Polarella glacialis</name>
    <name type="common">Dinoflagellate</name>
    <dbReference type="NCBI Taxonomy" id="89957"/>
    <lineage>
        <taxon>Eukaryota</taxon>
        <taxon>Sar</taxon>
        <taxon>Alveolata</taxon>
        <taxon>Dinophyceae</taxon>
        <taxon>Suessiales</taxon>
        <taxon>Suessiaceae</taxon>
        <taxon>Polarella</taxon>
    </lineage>
</organism>
<name>A0A813DEV8_POLGL</name>
<evidence type="ECO:0000313" key="2">
    <source>
        <dbReference type="Proteomes" id="UP000654075"/>
    </source>
</evidence>
<proteinExistence type="predicted"/>
<dbReference type="Proteomes" id="UP000654075">
    <property type="component" value="Unassembled WGS sequence"/>
</dbReference>
<sequence length="103" mass="10987">MARTAWSRPVDSQHAPAAAASHLVTGKGRPSLTKIQVWQSRLVIVGFGDFVNFGVPEPRPTMCVCLSALVCLLALVIRRQALVSDRSCRQCVSLSGPISPSAS</sequence>
<dbReference type="AlphaFoldDB" id="A0A813DEV8"/>